<accession>A0AAN9N1C2</accession>
<proteinExistence type="predicted"/>
<reference evidence="1 2" key="1">
    <citation type="submission" date="2024-01" db="EMBL/GenBank/DDBJ databases">
        <title>The genomes of 5 underutilized Papilionoideae crops provide insights into root nodulation and disease resistanc.</title>
        <authorList>
            <person name="Jiang F."/>
        </authorList>
    </citation>
    <scope>NUCLEOTIDE SEQUENCE [LARGE SCALE GENOMIC DNA]</scope>
    <source>
        <strain evidence="1">LVBAO_FW01</strain>
        <tissue evidence="1">Leaves</tissue>
    </source>
</reference>
<dbReference type="EMBL" id="JAYMYQ010000001">
    <property type="protein sequence ID" value="KAK7362158.1"/>
    <property type="molecule type" value="Genomic_DNA"/>
</dbReference>
<protein>
    <submittedName>
        <fullName evidence="1">Uncharacterized protein</fullName>
    </submittedName>
</protein>
<evidence type="ECO:0000313" key="2">
    <source>
        <dbReference type="Proteomes" id="UP001367508"/>
    </source>
</evidence>
<dbReference type="AlphaFoldDB" id="A0AAN9N1C2"/>
<name>A0AAN9N1C2_CANGL</name>
<dbReference type="Proteomes" id="UP001367508">
    <property type="component" value="Unassembled WGS sequence"/>
</dbReference>
<keyword evidence="2" id="KW-1185">Reference proteome</keyword>
<gene>
    <name evidence="1" type="ORF">VNO77_04262</name>
</gene>
<sequence>MASVWLEEARWLDSDVASEGFEPRPQRTQQRLLNHQASSLVMHLALQLNFKGCFGRELWFALDLLTSFHEGHGLTEGVLAFLINEFQAQIGTRGASKGYADRGETKDLYILVFPDAPITATWPETRASSVRLQDNVNETERQSHAPCLISADLHGDLGRLGAPGMAASPWNPC</sequence>
<comment type="caution">
    <text evidence="1">The sequence shown here is derived from an EMBL/GenBank/DDBJ whole genome shotgun (WGS) entry which is preliminary data.</text>
</comment>
<evidence type="ECO:0000313" key="1">
    <source>
        <dbReference type="EMBL" id="KAK7362158.1"/>
    </source>
</evidence>
<organism evidence="1 2">
    <name type="scientific">Canavalia gladiata</name>
    <name type="common">Sword bean</name>
    <name type="synonym">Dolichos gladiatus</name>
    <dbReference type="NCBI Taxonomy" id="3824"/>
    <lineage>
        <taxon>Eukaryota</taxon>
        <taxon>Viridiplantae</taxon>
        <taxon>Streptophyta</taxon>
        <taxon>Embryophyta</taxon>
        <taxon>Tracheophyta</taxon>
        <taxon>Spermatophyta</taxon>
        <taxon>Magnoliopsida</taxon>
        <taxon>eudicotyledons</taxon>
        <taxon>Gunneridae</taxon>
        <taxon>Pentapetalae</taxon>
        <taxon>rosids</taxon>
        <taxon>fabids</taxon>
        <taxon>Fabales</taxon>
        <taxon>Fabaceae</taxon>
        <taxon>Papilionoideae</taxon>
        <taxon>50 kb inversion clade</taxon>
        <taxon>NPAAA clade</taxon>
        <taxon>indigoferoid/millettioid clade</taxon>
        <taxon>Phaseoleae</taxon>
        <taxon>Canavalia</taxon>
    </lineage>
</organism>